<dbReference type="PATRIC" id="fig|1121318.3.peg.3081"/>
<protein>
    <submittedName>
        <fullName evidence="3">Intracellular proteinase inhibitor</fullName>
    </submittedName>
</protein>
<evidence type="ECO:0000313" key="3">
    <source>
        <dbReference type="EMBL" id="KOA18189.1"/>
    </source>
</evidence>
<feature type="chain" id="PRO_5005570070" evidence="1">
    <location>
        <begin position="26"/>
        <end position="277"/>
    </location>
</feature>
<dbReference type="EMBL" id="LHUR01000042">
    <property type="protein sequence ID" value="KOA18189.1"/>
    <property type="molecule type" value="Genomic_DNA"/>
</dbReference>
<dbReference type="RefSeq" id="WP_052222540.1">
    <property type="nucleotide sequence ID" value="NZ_LHUR01000042.1"/>
</dbReference>
<evidence type="ECO:0000256" key="1">
    <source>
        <dbReference type="SAM" id="SignalP"/>
    </source>
</evidence>
<dbReference type="AlphaFoldDB" id="A0A0L6Z5F2"/>
<dbReference type="Pfam" id="PF12690">
    <property type="entry name" value="BsuPI"/>
    <property type="match status" value="2"/>
</dbReference>
<sequence length="277" mass="31423">MRMRKIATLMLALSLTLGVVGCASANSNISSGIGDEQKDSDLGIYKVTQQKDKDNLKITIVNPLKNKVTLTFGSTQEYEFLLFKDGKEVYKYSKDKSFAKMIVKKEVEAKGKLEYNINLSSLGLEEGNYQYEFYLVANELTNLAHKEGTLTIGKKSSNGTGGIAYFPLKYELQSIDNERLKVQVKNQNEKPVTLTYTSGQRFDIKFYKDGKLVYTWSQDKLFIQEVTEKTIIQGESEVYEVNLKDLPLEKGTYEYEFYSTAKELSKAPYLKGSLTIK</sequence>
<dbReference type="InterPro" id="IPR020481">
    <property type="entry name" value="Intracell_prot_inh_BsuPI"/>
</dbReference>
<dbReference type="InterPro" id="IPR038144">
    <property type="entry name" value="IPI"/>
</dbReference>
<feature type="signal peptide" evidence="1">
    <location>
        <begin position="1"/>
        <end position="25"/>
    </location>
</feature>
<evidence type="ECO:0000259" key="2">
    <source>
        <dbReference type="Pfam" id="PF12690"/>
    </source>
</evidence>
<dbReference type="Proteomes" id="UP000037043">
    <property type="component" value="Unassembled WGS sequence"/>
</dbReference>
<comment type="caution">
    <text evidence="3">The sequence shown here is derived from an EMBL/GenBank/DDBJ whole genome shotgun (WGS) entry which is preliminary data.</text>
</comment>
<accession>A0A0L6Z5F2</accession>
<keyword evidence="1" id="KW-0732">Signal</keyword>
<gene>
    <name evidence="3" type="ORF">CLHOM_30670</name>
</gene>
<proteinExistence type="predicted"/>
<dbReference type="PROSITE" id="PS51257">
    <property type="entry name" value="PROKAR_LIPOPROTEIN"/>
    <property type="match status" value="1"/>
</dbReference>
<organism evidence="3 4">
    <name type="scientific">Clostridium homopropionicum DSM 5847</name>
    <dbReference type="NCBI Taxonomy" id="1121318"/>
    <lineage>
        <taxon>Bacteria</taxon>
        <taxon>Bacillati</taxon>
        <taxon>Bacillota</taxon>
        <taxon>Clostridia</taxon>
        <taxon>Eubacteriales</taxon>
        <taxon>Clostridiaceae</taxon>
        <taxon>Clostridium</taxon>
    </lineage>
</organism>
<dbReference type="Gene3D" id="2.60.40.2360">
    <property type="entry name" value="Intracellular proteinase inhibitor BsuPI"/>
    <property type="match status" value="2"/>
</dbReference>
<evidence type="ECO:0000313" key="4">
    <source>
        <dbReference type="Proteomes" id="UP000037043"/>
    </source>
</evidence>
<reference evidence="4" key="1">
    <citation type="submission" date="2015-08" db="EMBL/GenBank/DDBJ databases">
        <title>Genome sequence of the strict anaerobe Clostridium homopropionicum LuHBu1 (DSM 5847T).</title>
        <authorList>
            <person name="Poehlein A."/>
            <person name="Beck M."/>
            <person name="Schiel-Bengelsdorf B."/>
            <person name="Bengelsdorf F.R."/>
            <person name="Daniel R."/>
            <person name="Duerre P."/>
        </authorList>
    </citation>
    <scope>NUCLEOTIDE SEQUENCE [LARGE SCALE GENOMIC DNA]</scope>
    <source>
        <strain evidence="4">DSM 5847</strain>
    </source>
</reference>
<keyword evidence="4" id="KW-1185">Reference proteome</keyword>
<feature type="domain" description="Intracellular proteinase inhibitor BsuPI" evidence="2">
    <location>
        <begin position="176"/>
        <end position="262"/>
    </location>
</feature>
<name>A0A0L6Z5F2_9CLOT</name>
<dbReference type="STRING" id="36844.SAMN04488501_101414"/>
<feature type="domain" description="Intracellular proteinase inhibitor BsuPI" evidence="2">
    <location>
        <begin position="46"/>
        <end position="139"/>
    </location>
</feature>